<accession>A0A7E6DY15</accession>
<feature type="region of interest" description="Disordered" evidence="1">
    <location>
        <begin position="65"/>
        <end position="84"/>
    </location>
</feature>
<evidence type="ECO:0000313" key="2">
    <source>
        <dbReference type="Proteomes" id="UP000504628"/>
    </source>
</evidence>
<reference evidence="3" key="1">
    <citation type="submission" date="2025-08" db="UniProtKB">
        <authorList>
            <consortium name="RefSeq"/>
        </authorList>
    </citation>
    <scope>IDENTIFICATION</scope>
    <source>
        <tissue evidence="3">Muscle</tissue>
    </source>
</reference>
<dbReference type="RefSeq" id="XP_035883929.1">
    <property type="nucleotide sequence ID" value="XM_036028036.1"/>
</dbReference>
<name>A0A7E6DY15_9CHIR</name>
<evidence type="ECO:0000313" key="3">
    <source>
        <dbReference type="RefSeq" id="XP_035883929.1"/>
    </source>
</evidence>
<proteinExistence type="predicted"/>
<feature type="region of interest" description="Disordered" evidence="1">
    <location>
        <begin position="242"/>
        <end position="272"/>
    </location>
</feature>
<feature type="compositionally biased region" description="Polar residues" evidence="1">
    <location>
        <begin position="247"/>
        <end position="272"/>
    </location>
</feature>
<sequence>MHARAAPEPWLRRGTRVPRPPWGPRPSLALSAPWREWQREGEVENRFPRFPAPPGLAAELWTRGARTSAPRAGGERALSPSRGAAVPSVFHRAATCRRMPRAARAGTGYSAELRVRRSRLSASVLQRSGTAPAGRGPATYLLLGVSRGSQPPRRVFANLKLFFCNVAGQRPLSLAHSTSEPKDFDRKLSLSYSVSVSFTVPFYQGQSSGKCGHRPPPSLSVPSATEGASLRRFPRIVRTAEAHFPVEQTSQTRRPEWTWQSANHPSPQKNVF</sequence>
<protein>
    <submittedName>
        <fullName evidence="3">Uncharacterized protein LOC118501101 isoform X1</fullName>
    </submittedName>
</protein>
<organism evidence="2 3">
    <name type="scientific">Phyllostomus discolor</name>
    <name type="common">pale spear-nosed bat</name>
    <dbReference type="NCBI Taxonomy" id="89673"/>
    <lineage>
        <taxon>Eukaryota</taxon>
        <taxon>Metazoa</taxon>
        <taxon>Chordata</taxon>
        <taxon>Craniata</taxon>
        <taxon>Vertebrata</taxon>
        <taxon>Euteleostomi</taxon>
        <taxon>Mammalia</taxon>
        <taxon>Eutheria</taxon>
        <taxon>Laurasiatheria</taxon>
        <taxon>Chiroptera</taxon>
        <taxon>Yangochiroptera</taxon>
        <taxon>Phyllostomidae</taxon>
        <taxon>Phyllostominae</taxon>
        <taxon>Phyllostomus</taxon>
    </lineage>
</organism>
<keyword evidence="2" id="KW-1185">Reference proteome</keyword>
<dbReference type="KEGG" id="pdic:118501101"/>
<dbReference type="GeneID" id="118501101"/>
<evidence type="ECO:0000256" key="1">
    <source>
        <dbReference type="SAM" id="MobiDB-lite"/>
    </source>
</evidence>
<feature type="region of interest" description="Disordered" evidence="1">
    <location>
        <begin position="1"/>
        <end position="29"/>
    </location>
</feature>
<dbReference type="AlphaFoldDB" id="A0A7E6DY15"/>
<dbReference type="Proteomes" id="UP000504628">
    <property type="component" value="Chromosome 6"/>
</dbReference>
<dbReference type="InParanoid" id="A0A7E6DY15"/>
<gene>
    <name evidence="3" type="primary">LOC118501101</name>
</gene>